<dbReference type="PRINTS" id="PR00411">
    <property type="entry name" value="PNDRDTASEI"/>
</dbReference>
<dbReference type="Pfam" id="PF02852">
    <property type="entry name" value="Pyr_redox_dim"/>
    <property type="match status" value="1"/>
</dbReference>
<dbReference type="SUPFAM" id="SSF51905">
    <property type="entry name" value="FAD/NAD(P)-binding domain"/>
    <property type="match status" value="1"/>
</dbReference>
<dbReference type="PROSITE" id="PS00076">
    <property type="entry name" value="PYRIDINE_REDOX_1"/>
    <property type="match status" value="1"/>
</dbReference>
<feature type="domain" description="Pyridine nucleotide-disulphide oxidoreductase dimerisation" evidence="12">
    <location>
        <begin position="345"/>
        <end position="452"/>
    </location>
</feature>
<evidence type="ECO:0000256" key="11">
    <source>
        <dbReference type="RuleBase" id="RU003692"/>
    </source>
</evidence>
<evidence type="ECO:0000256" key="2">
    <source>
        <dbReference type="ARBA" id="ARBA00012608"/>
    </source>
</evidence>
<keyword evidence="7 11" id="KW-0520">NAD</keyword>
<feature type="domain" description="FAD/NAD(P)-binding" evidence="13">
    <location>
        <begin position="11"/>
        <end position="326"/>
    </location>
</feature>
<dbReference type="Gene3D" id="3.50.50.60">
    <property type="entry name" value="FAD/NAD(P)-binding domain"/>
    <property type="match status" value="2"/>
</dbReference>
<evidence type="ECO:0000313" key="14">
    <source>
        <dbReference type="EMBL" id="MBM6619425.1"/>
    </source>
</evidence>
<dbReference type="GO" id="GO:0004148">
    <property type="term" value="F:dihydrolipoyl dehydrogenase (NADH) activity"/>
    <property type="evidence" value="ECO:0007669"/>
    <property type="project" value="UniProtKB-EC"/>
</dbReference>
<keyword evidence="5 11" id="KW-0274">FAD</keyword>
<evidence type="ECO:0000256" key="7">
    <source>
        <dbReference type="ARBA" id="ARBA00023027"/>
    </source>
</evidence>
<protein>
    <recommendedName>
        <fullName evidence="3 11">Dihydrolipoyl dehydrogenase</fullName>
        <ecNumber evidence="2 11">1.8.1.4</ecNumber>
    </recommendedName>
</protein>
<comment type="catalytic activity">
    <reaction evidence="10 11">
        <text>N(6)-[(R)-dihydrolipoyl]-L-lysyl-[protein] + NAD(+) = N(6)-[(R)-lipoyl]-L-lysyl-[protein] + NADH + H(+)</text>
        <dbReference type="Rhea" id="RHEA:15045"/>
        <dbReference type="Rhea" id="RHEA-COMP:10474"/>
        <dbReference type="Rhea" id="RHEA-COMP:10475"/>
        <dbReference type="ChEBI" id="CHEBI:15378"/>
        <dbReference type="ChEBI" id="CHEBI:57540"/>
        <dbReference type="ChEBI" id="CHEBI:57945"/>
        <dbReference type="ChEBI" id="CHEBI:83099"/>
        <dbReference type="ChEBI" id="CHEBI:83100"/>
        <dbReference type="EC" id="1.8.1.4"/>
    </reaction>
</comment>
<dbReference type="InterPro" id="IPR001100">
    <property type="entry name" value="Pyr_nuc-diS_OxRdtase"/>
</dbReference>
<evidence type="ECO:0000256" key="6">
    <source>
        <dbReference type="ARBA" id="ARBA00023002"/>
    </source>
</evidence>
<evidence type="ECO:0000256" key="1">
    <source>
        <dbReference type="ARBA" id="ARBA00007532"/>
    </source>
</evidence>
<comment type="similarity">
    <text evidence="1 11">Belongs to the class-I pyridine nucleotide-disulfide oxidoreductase family.</text>
</comment>
<accession>A0ABS2DN14</accession>
<name>A0ABS2DN14_9BACI</name>
<dbReference type="InterPro" id="IPR012999">
    <property type="entry name" value="Pyr_OxRdtase_I_AS"/>
</dbReference>
<comment type="cofactor">
    <cofactor evidence="11">
        <name>FAD</name>
        <dbReference type="ChEBI" id="CHEBI:57692"/>
    </cofactor>
    <text evidence="11">Binds 1 FAD per subunit.</text>
</comment>
<keyword evidence="4 11" id="KW-0285">Flavoprotein</keyword>
<dbReference type="PANTHER" id="PTHR22912">
    <property type="entry name" value="DISULFIDE OXIDOREDUCTASE"/>
    <property type="match status" value="1"/>
</dbReference>
<dbReference type="InterPro" id="IPR006258">
    <property type="entry name" value="Lipoamide_DH"/>
</dbReference>
<keyword evidence="6 11" id="KW-0560">Oxidoreductase</keyword>
<dbReference type="InterPro" id="IPR016156">
    <property type="entry name" value="FAD/NAD-linked_Rdtase_dimer_sf"/>
</dbReference>
<dbReference type="PANTHER" id="PTHR22912:SF151">
    <property type="entry name" value="DIHYDROLIPOYL DEHYDROGENASE, MITOCHONDRIAL"/>
    <property type="match status" value="1"/>
</dbReference>
<dbReference type="Proteomes" id="UP001518925">
    <property type="component" value="Unassembled WGS sequence"/>
</dbReference>
<evidence type="ECO:0000256" key="8">
    <source>
        <dbReference type="ARBA" id="ARBA00023157"/>
    </source>
</evidence>
<organism evidence="14 15">
    <name type="scientific">Bacillus suaedaesalsae</name>
    <dbReference type="NCBI Taxonomy" id="2810349"/>
    <lineage>
        <taxon>Bacteria</taxon>
        <taxon>Bacillati</taxon>
        <taxon>Bacillota</taxon>
        <taxon>Bacilli</taxon>
        <taxon>Bacillales</taxon>
        <taxon>Bacillaceae</taxon>
        <taxon>Bacillus</taxon>
    </lineage>
</organism>
<evidence type="ECO:0000259" key="12">
    <source>
        <dbReference type="Pfam" id="PF02852"/>
    </source>
</evidence>
<evidence type="ECO:0000256" key="5">
    <source>
        <dbReference type="ARBA" id="ARBA00022827"/>
    </source>
</evidence>
<sequence length="472" mass="51441">MVVGELAQERNVVIIGGGPGGYHAAIRAAQLGLSVTLVEKLNLGGVCLNEGCIPSKVFTTSAKKYSDLSNFHDFGIELEDFKLNLMQLHQYKNKVVAQLRSGVEALCKANKVDVVNGTAYFISEEKIGVESGHQFDVYKFKNAIIAAGASLHKSAVTDSELILDERTIYSLEKIPDHLIVYGSDYISIEVAMVFQQLGAKVSICLQEEDFKLDTSINRELTRMLKKAKIKIYKGSKLRSVRGDNEVAQVTIEMKNGEVTLEGSHCFVSREKKPNIEGLGIDRLPIQCDQDGFIMTNSKCQTSVPHILAIGDVTTTHKLAVIAIKQGKVAAEVIAGMNSEYDDIHIPTVIHANPPIATVGLTEEQAKFEYKEIKVSQAPIQSNGFASVIGNKDGFIKTISDAESGIIVGVHMMGHGAIELLSTSIIGLEMVAREEDFSFPYYAHPSINESLLESVEGLNGKAIHLPPKSKQLV</sequence>
<dbReference type="EC" id="1.8.1.4" evidence="2 11"/>
<keyword evidence="15" id="KW-1185">Reference proteome</keyword>
<comment type="caution">
    <text evidence="14">The sequence shown here is derived from an EMBL/GenBank/DDBJ whole genome shotgun (WGS) entry which is preliminary data.</text>
</comment>
<dbReference type="InterPro" id="IPR050151">
    <property type="entry name" value="Class-I_Pyr_Nuc-Dis_Oxidored"/>
</dbReference>
<dbReference type="SUPFAM" id="SSF55424">
    <property type="entry name" value="FAD/NAD-linked reductases, dimerisation (C-terminal) domain"/>
    <property type="match status" value="1"/>
</dbReference>
<evidence type="ECO:0000256" key="10">
    <source>
        <dbReference type="ARBA" id="ARBA00049187"/>
    </source>
</evidence>
<keyword evidence="9 11" id="KW-0676">Redox-active center</keyword>
<evidence type="ECO:0000259" key="13">
    <source>
        <dbReference type="Pfam" id="PF07992"/>
    </source>
</evidence>
<evidence type="ECO:0000256" key="3">
    <source>
        <dbReference type="ARBA" id="ARBA00016961"/>
    </source>
</evidence>
<comment type="miscellaneous">
    <text evidence="11">The active site is a redox-active disulfide bond.</text>
</comment>
<dbReference type="InterPro" id="IPR004099">
    <property type="entry name" value="Pyr_nucl-diS_OxRdtase_dimer"/>
</dbReference>
<dbReference type="EMBL" id="JAFELM010000043">
    <property type="protein sequence ID" value="MBM6619425.1"/>
    <property type="molecule type" value="Genomic_DNA"/>
</dbReference>
<gene>
    <name evidence="14" type="primary">lpdA</name>
    <name evidence="14" type="ORF">JR050_17320</name>
</gene>
<evidence type="ECO:0000256" key="4">
    <source>
        <dbReference type="ARBA" id="ARBA00022630"/>
    </source>
</evidence>
<dbReference type="InterPro" id="IPR023753">
    <property type="entry name" value="FAD/NAD-binding_dom"/>
</dbReference>
<dbReference type="PIRSF" id="PIRSF000350">
    <property type="entry name" value="Mercury_reductase_MerA"/>
    <property type="match status" value="1"/>
</dbReference>
<dbReference type="InterPro" id="IPR036188">
    <property type="entry name" value="FAD/NAD-bd_sf"/>
</dbReference>
<dbReference type="NCBIfam" id="TIGR01350">
    <property type="entry name" value="lipoamide_DH"/>
    <property type="match status" value="1"/>
</dbReference>
<dbReference type="Pfam" id="PF07992">
    <property type="entry name" value="Pyr_redox_2"/>
    <property type="match status" value="1"/>
</dbReference>
<dbReference type="Gene3D" id="3.30.390.30">
    <property type="match status" value="1"/>
</dbReference>
<proteinExistence type="inferred from homology"/>
<evidence type="ECO:0000256" key="9">
    <source>
        <dbReference type="ARBA" id="ARBA00023284"/>
    </source>
</evidence>
<reference evidence="14 15" key="1">
    <citation type="submission" date="2021-02" db="EMBL/GenBank/DDBJ databases">
        <title>Bacillus sp. RD4P76, an endophyte from a halophyte.</title>
        <authorList>
            <person name="Sun J.-Q."/>
        </authorList>
    </citation>
    <scope>NUCLEOTIDE SEQUENCE [LARGE SCALE GENOMIC DNA]</scope>
    <source>
        <strain evidence="14 15">RD4P76</strain>
    </source>
</reference>
<keyword evidence="8" id="KW-1015">Disulfide bond</keyword>
<dbReference type="RefSeq" id="WP_204204877.1">
    <property type="nucleotide sequence ID" value="NZ_JAFELM010000043.1"/>
</dbReference>
<evidence type="ECO:0000313" key="15">
    <source>
        <dbReference type="Proteomes" id="UP001518925"/>
    </source>
</evidence>
<dbReference type="PRINTS" id="PR00368">
    <property type="entry name" value="FADPNR"/>
</dbReference>